<dbReference type="InterPro" id="IPR029044">
    <property type="entry name" value="Nucleotide-diphossugar_trans"/>
</dbReference>
<sequence length="787" mass="87912">MAKDIYASVASGGTKTFDQLLRAVGEGDLSGWDPVWVARLARVLALQPYETGLREFAFRALRLSIDLIPVTGVTMYLRKILFEMLFERKEDTAARSLLESDPQLADLYHGYLAADLLNPYRNGSMASFKEWLPSFNRPFTAEGLSSVEVRTDALTPFDGLQGGVELGSIDGPLVSVIVTTFNPDPDEIRSSVRSILHQTWRSVEVLLIDDCSREESIQVLEDLAAEDSRVRLIRLSVNGGTYRARNAGIAAATGKYLTGQDTDDWSHPERIQRQVEFLEANQEQIGVTITANRTDHNLVKVSLGNKPERRCEVSLMVRVDTAMAVGGYLPVRKAADSEFRERIEKWSGVTVQRLDEPLYVIRMSPGSLSRADFRPGWSHHARRGFWSSYKHWHANADPEDLVVNAESPPVSIPSMAPARIAGREWMETKEFDVCVVADWRGTTEDQRAALDELRAMCTSELSVAVLHIDTPWGRTGDTRALVSGVQELISRGRARRVYLDQEIDAGLVLIRDPATMDYAREMRGSITADALLVVASGDPACSTAHLRPYDARHAHRMAESIFGLVPRWIAPEGVDPTVLMDTLELPMDEAVYPVYVDAERYSRAPLRRRQGRPVVGRVAQNELEDWPCRKDLPTVYPASEAIDLRVLGDARGAVRAMGKRRLPAEWLQYKTGDIAPDTFWRTVDAMMLFDQNLVERGLERSVLEALASGVPVVTDHRRGRLYGDAVVATDPSEALEVLLGLMAEPADLERLRAVGKRLIRNHADPQRLRTFIERRVRAARAGAERDA</sequence>
<accession>A0ABY4N3P0</accession>
<evidence type="ECO:0000313" key="3">
    <source>
        <dbReference type="Proteomes" id="UP001055868"/>
    </source>
</evidence>
<dbReference type="Gene3D" id="3.90.550.10">
    <property type="entry name" value="Spore Coat Polysaccharide Biosynthesis Protein SpsA, Chain A"/>
    <property type="match status" value="1"/>
</dbReference>
<keyword evidence="3" id="KW-1185">Reference proteome</keyword>
<dbReference type="PANTHER" id="PTHR22916:SF3">
    <property type="entry name" value="UDP-GLCNAC:BETAGAL BETA-1,3-N-ACETYLGLUCOSAMINYLTRANSFERASE-LIKE PROTEIN 1"/>
    <property type="match status" value="1"/>
</dbReference>
<name>A0ABY4N3P0_9MICO</name>
<dbReference type="CDD" id="cd00761">
    <property type="entry name" value="Glyco_tranf_GTA_type"/>
    <property type="match status" value="1"/>
</dbReference>
<proteinExistence type="predicted"/>
<organism evidence="2 3">
    <name type="scientific">Brachybacterium kimchii</name>
    <dbReference type="NCBI Taxonomy" id="2942909"/>
    <lineage>
        <taxon>Bacteria</taxon>
        <taxon>Bacillati</taxon>
        <taxon>Actinomycetota</taxon>
        <taxon>Actinomycetes</taxon>
        <taxon>Micrococcales</taxon>
        <taxon>Dermabacteraceae</taxon>
        <taxon>Brachybacterium</taxon>
    </lineage>
</organism>
<dbReference type="EC" id="2.4.-.-" evidence="2"/>
<dbReference type="EMBL" id="CP097218">
    <property type="protein sequence ID" value="UQN28088.1"/>
    <property type="molecule type" value="Genomic_DNA"/>
</dbReference>
<dbReference type="RefSeq" id="WP_249477059.1">
    <property type="nucleotide sequence ID" value="NZ_CP097218.1"/>
</dbReference>
<dbReference type="Pfam" id="PF00535">
    <property type="entry name" value="Glycos_transf_2"/>
    <property type="match status" value="1"/>
</dbReference>
<keyword evidence="2" id="KW-0328">Glycosyltransferase</keyword>
<gene>
    <name evidence="2" type="ORF">M4486_10525</name>
</gene>
<dbReference type="GO" id="GO:0016757">
    <property type="term" value="F:glycosyltransferase activity"/>
    <property type="evidence" value="ECO:0007669"/>
    <property type="project" value="UniProtKB-KW"/>
</dbReference>
<dbReference type="SUPFAM" id="SSF53448">
    <property type="entry name" value="Nucleotide-diphospho-sugar transferases"/>
    <property type="match status" value="1"/>
</dbReference>
<dbReference type="Proteomes" id="UP001055868">
    <property type="component" value="Chromosome"/>
</dbReference>
<keyword evidence="2" id="KW-0808">Transferase</keyword>
<evidence type="ECO:0000259" key="1">
    <source>
        <dbReference type="Pfam" id="PF00535"/>
    </source>
</evidence>
<reference evidence="2" key="1">
    <citation type="submission" date="2022-05" db="EMBL/GenBank/DDBJ databases">
        <title>Genomic analysis of Brachybacterium sp. CBA3104.</title>
        <authorList>
            <person name="Roh S.W."/>
            <person name="Kim Y.B."/>
            <person name="Kim Y."/>
        </authorList>
    </citation>
    <scope>NUCLEOTIDE SEQUENCE</scope>
    <source>
        <strain evidence="2">CBA3104</strain>
    </source>
</reference>
<protein>
    <submittedName>
        <fullName evidence="2">Glycosyltransferase</fullName>
        <ecNumber evidence="2">2.4.-.-</ecNumber>
    </submittedName>
</protein>
<feature type="domain" description="Glycosyltransferase 2-like" evidence="1">
    <location>
        <begin position="175"/>
        <end position="290"/>
    </location>
</feature>
<dbReference type="InterPro" id="IPR001173">
    <property type="entry name" value="Glyco_trans_2-like"/>
</dbReference>
<evidence type="ECO:0000313" key="2">
    <source>
        <dbReference type="EMBL" id="UQN28088.1"/>
    </source>
</evidence>
<dbReference type="PANTHER" id="PTHR22916">
    <property type="entry name" value="GLYCOSYLTRANSFERASE"/>
    <property type="match status" value="1"/>
</dbReference>